<dbReference type="PANTHER" id="PTHR43798">
    <property type="entry name" value="MONOACYLGLYCEROL LIPASE"/>
    <property type="match status" value="1"/>
</dbReference>
<dbReference type="PANTHER" id="PTHR43798:SF33">
    <property type="entry name" value="HYDROLASE, PUTATIVE (AFU_ORTHOLOGUE AFUA_2G14860)-RELATED"/>
    <property type="match status" value="1"/>
</dbReference>
<proteinExistence type="predicted"/>
<dbReference type="PATRIC" id="fig|189381.12.peg.1081"/>
<dbReference type="AlphaFoldDB" id="A0A0M0GPU7"/>
<dbReference type="GO" id="GO:0016020">
    <property type="term" value="C:membrane"/>
    <property type="evidence" value="ECO:0007669"/>
    <property type="project" value="TreeGrafter"/>
</dbReference>
<gene>
    <name evidence="2" type="ORF">AF331_04795</name>
</gene>
<sequence>MIETGIGCPYYERRSLCNYLAGDYHILLYHRQGYGKSTESTRPRDTSSIAIELHELLLSLEVQAPFTLLGHSYGGLCAQHFTRLFPQLVKRLILVDSTSIDFMTLYELGTPVLNSYISLDQMIAANEVRGTKSQAELTKEVPSHPDGEMKDFLTSPLLYRTVGEEFSLWEQSSEMMKESECFPDLPLTVIARDPEVSALPFIKHGIPADEAYRYEQRWHELQQELSRLSQHGEMVIAEGSDHGIHLDKPDQVIECLLKNKESGAWT</sequence>
<dbReference type="InterPro" id="IPR050266">
    <property type="entry name" value="AB_hydrolase_sf"/>
</dbReference>
<name>A0A0M0GPU7_9BACI</name>
<dbReference type="Proteomes" id="UP000037405">
    <property type="component" value="Unassembled WGS sequence"/>
</dbReference>
<dbReference type="RefSeq" id="WP_053427000.1">
    <property type="nucleotide sequence ID" value="NZ_LGUE01000001.1"/>
</dbReference>
<protein>
    <recommendedName>
        <fullName evidence="1">AB hydrolase-1 domain-containing protein</fullName>
    </recommendedName>
</protein>
<dbReference type="InterPro" id="IPR000073">
    <property type="entry name" value="AB_hydrolase_1"/>
</dbReference>
<dbReference type="InterPro" id="IPR029058">
    <property type="entry name" value="AB_hydrolase_fold"/>
</dbReference>
<comment type="caution">
    <text evidence="2">The sequence shown here is derived from an EMBL/GenBank/DDBJ whole genome shotgun (WGS) entry which is preliminary data.</text>
</comment>
<dbReference type="SUPFAM" id="SSF53474">
    <property type="entry name" value="alpha/beta-Hydrolases"/>
    <property type="match status" value="1"/>
</dbReference>
<evidence type="ECO:0000313" key="2">
    <source>
        <dbReference type="EMBL" id="KON91808.1"/>
    </source>
</evidence>
<accession>A0A0M0GPU7</accession>
<dbReference type="EMBL" id="LGUE01000001">
    <property type="protein sequence ID" value="KON91808.1"/>
    <property type="molecule type" value="Genomic_DNA"/>
</dbReference>
<reference evidence="3" key="1">
    <citation type="submission" date="2015-07" db="EMBL/GenBank/DDBJ databases">
        <title>Fjat-14235 jcm11544.</title>
        <authorList>
            <person name="Liu B."/>
            <person name="Wang J."/>
            <person name="Zhu Y."/>
            <person name="Liu G."/>
            <person name="Chen Q."/>
            <person name="Chen Z."/>
            <person name="Lan J."/>
            <person name="Che J."/>
            <person name="Ge C."/>
            <person name="Shi H."/>
            <person name="Pan Z."/>
            <person name="Liu X."/>
        </authorList>
    </citation>
    <scope>NUCLEOTIDE SEQUENCE [LARGE SCALE GENOMIC DNA]</scope>
    <source>
        <strain evidence="3">JCM 11544</strain>
    </source>
</reference>
<dbReference type="OrthoDB" id="59888at2"/>
<evidence type="ECO:0000313" key="3">
    <source>
        <dbReference type="Proteomes" id="UP000037405"/>
    </source>
</evidence>
<dbReference type="Gene3D" id="3.40.50.1820">
    <property type="entry name" value="alpha/beta hydrolase"/>
    <property type="match status" value="1"/>
</dbReference>
<organism evidence="2 3">
    <name type="scientific">Rossellomorea marisflavi</name>
    <dbReference type="NCBI Taxonomy" id="189381"/>
    <lineage>
        <taxon>Bacteria</taxon>
        <taxon>Bacillati</taxon>
        <taxon>Bacillota</taxon>
        <taxon>Bacilli</taxon>
        <taxon>Bacillales</taxon>
        <taxon>Bacillaceae</taxon>
        <taxon>Rossellomorea</taxon>
    </lineage>
</organism>
<feature type="domain" description="AB hydrolase-1" evidence="1">
    <location>
        <begin position="20"/>
        <end position="253"/>
    </location>
</feature>
<keyword evidence="3" id="KW-1185">Reference proteome</keyword>
<dbReference type="Pfam" id="PF12697">
    <property type="entry name" value="Abhydrolase_6"/>
    <property type="match status" value="1"/>
</dbReference>
<evidence type="ECO:0000259" key="1">
    <source>
        <dbReference type="Pfam" id="PF12697"/>
    </source>
</evidence>
<dbReference type="PRINTS" id="PR00111">
    <property type="entry name" value="ABHYDROLASE"/>
</dbReference>